<feature type="region of interest" description="Disordered" evidence="1">
    <location>
        <begin position="54"/>
        <end position="73"/>
    </location>
</feature>
<evidence type="ECO:0000313" key="3">
    <source>
        <dbReference type="EMBL" id="MBP0445017.1"/>
    </source>
</evidence>
<organism evidence="3 4">
    <name type="scientific">Pararoseomonas baculiformis</name>
    <dbReference type="NCBI Taxonomy" id="2820812"/>
    <lineage>
        <taxon>Bacteria</taxon>
        <taxon>Pseudomonadati</taxon>
        <taxon>Pseudomonadota</taxon>
        <taxon>Alphaproteobacteria</taxon>
        <taxon>Acetobacterales</taxon>
        <taxon>Acetobacteraceae</taxon>
        <taxon>Pararoseomonas</taxon>
    </lineage>
</organism>
<dbReference type="Pfam" id="PF12307">
    <property type="entry name" value="DUF3631"/>
    <property type="match status" value="1"/>
</dbReference>
<gene>
    <name evidence="3" type="ORF">J8J14_09515</name>
</gene>
<sequence>MDGFTQEPLSERDRAMDAAEIARLALLDPLDYDRERIAAAERLGCRASTLDEQVKAARPMPDSATGRGVDLPEIEPWPERVTPAVLLDDLTATIRRHVILQESTAVCVALWIAHTWVYSAFQHTPRLSVTSPTKRCGKSILLDILRALSCRPLKADSISPSGVFRTVEALAPLTLLIDEADTFVADNEELRGILNSGFEASGQVIRVVEVKDEWQPIRFATFAPVAMAGIGSLPGTLEDRALPVVLQRKAAHETVTRLRSPGARETLHDLARKLARWAQDRRSHLPTDPEMPAALGDREADVSVPLVAIADDAGGEWRSRARKALCDVFGIRAREEGTAETGSLLLADLRGIFAETSSKEMFSADLCERLNKMEERPWPEWKAGKPMTPPQLARALRPFGVRPGTIRQGQGTAKGYYKVAFEEAWNRYLTTTAGENAISDRHTATVSAKTDTYANSKPSHMASSVTGAIEQKQRCDGVTVREGGSTEEGGVTGWSEPL</sequence>
<keyword evidence="4" id="KW-1185">Reference proteome</keyword>
<comment type="caution">
    <text evidence="3">The sequence shown here is derived from an EMBL/GenBank/DDBJ whole genome shotgun (WGS) entry which is preliminary data.</text>
</comment>
<evidence type="ECO:0000256" key="1">
    <source>
        <dbReference type="SAM" id="MobiDB-lite"/>
    </source>
</evidence>
<feature type="domain" description="DUF3631" evidence="2">
    <location>
        <begin position="246"/>
        <end position="428"/>
    </location>
</feature>
<evidence type="ECO:0000313" key="4">
    <source>
        <dbReference type="Proteomes" id="UP000681594"/>
    </source>
</evidence>
<dbReference type="InterPro" id="IPR022081">
    <property type="entry name" value="DUF3631"/>
</dbReference>
<feature type="compositionally biased region" description="Polar residues" evidence="1">
    <location>
        <begin position="454"/>
        <end position="466"/>
    </location>
</feature>
<dbReference type="EMBL" id="JAGIZB010000007">
    <property type="protein sequence ID" value="MBP0445017.1"/>
    <property type="molecule type" value="Genomic_DNA"/>
</dbReference>
<feature type="region of interest" description="Disordered" evidence="1">
    <location>
        <begin position="454"/>
        <end position="498"/>
    </location>
</feature>
<evidence type="ECO:0000259" key="2">
    <source>
        <dbReference type="Pfam" id="PF12307"/>
    </source>
</evidence>
<dbReference type="Proteomes" id="UP000681594">
    <property type="component" value="Unassembled WGS sequence"/>
</dbReference>
<reference evidence="3 4" key="1">
    <citation type="submission" date="2021-03" db="EMBL/GenBank/DDBJ databases">
        <authorList>
            <person name="So Y."/>
        </authorList>
    </citation>
    <scope>NUCLEOTIDE SEQUENCE [LARGE SCALE GENOMIC DNA]</scope>
    <source>
        <strain evidence="3 4">SSH11</strain>
    </source>
</reference>
<name>A0ABS4ADE0_9PROT</name>
<proteinExistence type="predicted"/>
<accession>A0ABS4ADE0</accession>
<dbReference type="RefSeq" id="WP_209379259.1">
    <property type="nucleotide sequence ID" value="NZ_JAGIZB010000007.1"/>
</dbReference>
<protein>
    <submittedName>
        <fullName evidence="3">DUF3631 domain-containing protein</fullName>
    </submittedName>
</protein>